<dbReference type="GO" id="GO:0006526">
    <property type="term" value="P:L-arginine biosynthetic process"/>
    <property type="evidence" value="ECO:0007669"/>
    <property type="project" value="UniProtKB-UniRule"/>
</dbReference>
<accession>A0A1B1S3Z5</accession>
<feature type="binding site" evidence="11">
    <location>
        <position position="297"/>
    </location>
    <ligand>
        <name>L-glutamine</name>
        <dbReference type="ChEBI" id="CHEBI:58359"/>
    </ligand>
</feature>
<keyword evidence="5 11" id="KW-0547">Nucleotide-binding</keyword>
<keyword evidence="11" id="KW-0028">Amino-acid biosynthesis</keyword>
<feature type="binding site" evidence="11">
    <location>
        <position position="259"/>
    </location>
    <ligand>
        <name>L-glutamine</name>
        <dbReference type="ChEBI" id="CHEBI:58359"/>
    </ligand>
</feature>
<keyword evidence="8 11" id="KW-0665">Pyrimidine biosynthesis</keyword>
<comment type="pathway">
    <text evidence="1 11">Pyrimidine metabolism; UMP biosynthesis via de novo pathway; (S)-dihydroorotate from bicarbonate: step 1/3.</text>
</comment>
<reference evidence="13" key="1">
    <citation type="submission" date="2016-10" db="EMBL/GenBank/DDBJ databases">
        <authorList>
            <person name="See-Too W.S."/>
        </authorList>
    </citation>
    <scope>NUCLEOTIDE SEQUENCE</scope>
    <source>
        <strain evidence="13">L10.15</strain>
    </source>
</reference>
<dbReference type="OrthoDB" id="9804328at2"/>
<dbReference type="InterPro" id="IPR029062">
    <property type="entry name" value="Class_I_gatase-like"/>
</dbReference>
<sequence length="371" mass="40538">MAGGGKLMKRYLILEDGTVFEGTAFGSDSASVGEIVFNTSMTGYQEILSDPSYCGQIVTMTYPLIGNYGINSDDFESIEPAVKGMVVRELAEFPSNFRNKSTLDELFKTKNIPGISGIDTRKLTRLIRSKGAIKGVLTAAGEEVQLAAVVKTLEETILPSDQVAQVSTARPYPSPGRGKRVVLIDYGMKHGILRELNNRDCDVIVVPYNTSSKEILAWGPDGVMLSNGPGDPKDVEECVDVVRELLGQVPIFGICLGHQLFARACGADTFKLKFGHRGGNHPVRDLVTGKIEITSQNHGYAVDEDTLQGTRLKVTHSALNDDTNEGLAHLDYPAFTVQYHPESSPGPEDSNYLFDRFIDVMNATRKEHQHA</sequence>
<keyword evidence="4 11" id="KW-0436">Ligase</keyword>
<dbReference type="GO" id="GO:0044205">
    <property type="term" value="P:'de novo' UMP biosynthetic process"/>
    <property type="evidence" value="ECO:0007669"/>
    <property type="project" value="UniProtKB-UniRule"/>
</dbReference>
<dbReference type="NCBIfam" id="TIGR01368">
    <property type="entry name" value="CPSaseIIsmall"/>
    <property type="match status" value="1"/>
</dbReference>
<dbReference type="EMBL" id="CP016540">
    <property type="protein sequence ID" value="ANU27915.1"/>
    <property type="molecule type" value="Genomic_DNA"/>
</dbReference>
<gene>
    <name evidence="11" type="primary">carA</name>
    <name evidence="13" type="ORF">I858_013055</name>
</gene>
<comment type="similarity">
    <text evidence="3 11">Belongs to the CarA family.</text>
</comment>
<evidence type="ECO:0000259" key="12">
    <source>
        <dbReference type="SMART" id="SM01097"/>
    </source>
</evidence>
<dbReference type="GO" id="GO:0004359">
    <property type="term" value="F:glutaminase activity"/>
    <property type="evidence" value="ECO:0007669"/>
    <property type="project" value="RHEA"/>
</dbReference>
<dbReference type="PRINTS" id="PR00096">
    <property type="entry name" value="GATASE"/>
</dbReference>
<feature type="active site" evidence="11">
    <location>
        <position position="342"/>
    </location>
</feature>
<dbReference type="PANTHER" id="PTHR43418:SF7">
    <property type="entry name" value="CARBAMOYL-PHOSPHATE SYNTHASE SMALL CHAIN"/>
    <property type="match status" value="1"/>
</dbReference>
<feature type="binding site" evidence="11">
    <location>
        <position position="230"/>
    </location>
    <ligand>
        <name>L-glutamine</name>
        <dbReference type="ChEBI" id="CHEBI:58359"/>
    </ligand>
</feature>
<feature type="active site" evidence="11">
    <location>
        <position position="340"/>
    </location>
</feature>
<evidence type="ECO:0000256" key="8">
    <source>
        <dbReference type="ARBA" id="ARBA00022975"/>
    </source>
</evidence>
<dbReference type="InterPro" id="IPR006274">
    <property type="entry name" value="CarbamoylP_synth_ssu"/>
</dbReference>
<dbReference type="GO" id="GO:0005524">
    <property type="term" value="F:ATP binding"/>
    <property type="evidence" value="ECO:0007669"/>
    <property type="project" value="UniProtKB-UniRule"/>
</dbReference>
<dbReference type="SMART" id="SM01097">
    <property type="entry name" value="CPSase_sm_chain"/>
    <property type="match status" value="1"/>
</dbReference>
<dbReference type="PROSITE" id="PS51273">
    <property type="entry name" value="GATASE_TYPE_1"/>
    <property type="match status" value="1"/>
</dbReference>
<dbReference type="EC" id="6.3.5.5" evidence="11"/>
<dbReference type="FunFam" id="3.40.50.880:FF:000029">
    <property type="entry name" value="Carbamoyl-phosphate synthase small chain"/>
    <property type="match status" value="1"/>
</dbReference>
<keyword evidence="7 11" id="KW-0315">Glutamine amidotransferase</keyword>
<evidence type="ECO:0000256" key="7">
    <source>
        <dbReference type="ARBA" id="ARBA00022962"/>
    </source>
</evidence>
<dbReference type="STRING" id="1302659.I858_013055"/>
<dbReference type="InterPro" id="IPR050472">
    <property type="entry name" value="Anth_synth/Amidotransfase"/>
</dbReference>
<dbReference type="GO" id="GO:0006207">
    <property type="term" value="P:'de novo' pyrimidine nucleobase biosynthetic process"/>
    <property type="evidence" value="ECO:0007669"/>
    <property type="project" value="InterPro"/>
</dbReference>
<feature type="region of interest" description="CPSase" evidence="11">
    <location>
        <begin position="1"/>
        <end position="179"/>
    </location>
</feature>
<dbReference type="Pfam" id="PF00988">
    <property type="entry name" value="CPSase_sm_chain"/>
    <property type="match status" value="1"/>
</dbReference>
<dbReference type="SUPFAM" id="SSF52021">
    <property type="entry name" value="Carbamoyl phosphate synthetase, small subunit N-terminal domain"/>
    <property type="match status" value="1"/>
</dbReference>
<evidence type="ECO:0000256" key="10">
    <source>
        <dbReference type="ARBA" id="ARBA00049285"/>
    </source>
</evidence>
<dbReference type="UniPathway" id="UPA00070">
    <property type="reaction ID" value="UER00115"/>
</dbReference>
<proteinExistence type="inferred from homology"/>
<feature type="domain" description="Carbamoyl-phosphate synthase small subunit N-terminal" evidence="12">
    <location>
        <begin position="8"/>
        <end position="138"/>
    </location>
</feature>
<dbReference type="FunFam" id="3.50.30.20:FF:000001">
    <property type="entry name" value="Carbamoyl-phosphate synthase small chain"/>
    <property type="match status" value="1"/>
</dbReference>
<evidence type="ECO:0000256" key="6">
    <source>
        <dbReference type="ARBA" id="ARBA00022840"/>
    </source>
</evidence>
<evidence type="ECO:0000256" key="11">
    <source>
        <dbReference type="HAMAP-Rule" id="MF_01209"/>
    </source>
</evidence>
<dbReference type="Pfam" id="PF00117">
    <property type="entry name" value="GATase"/>
    <property type="match status" value="1"/>
</dbReference>
<comment type="catalytic activity">
    <reaction evidence="10 11">
        <text>L-glutamine + H2O = L-glutamate + NH4(+)</text>
        <dbReference type="Rhea" id="RHEA:15889"/>
        <dbReference type="ChEBI" id="CHEBI:15377"/>
        <dbReference type="ChEBI" id="CHEBI:28938"/>
        <dbReference type="ChEBI" id="CHEBI:29985"/>
        <dbReference type="ChEBI" id="CHEBI:58359"/>
    </reaction>
</comment>
<keyword evidence="6 11" id="KW-0067">ATP-binding</keyword>
<evidence type="ECO:0000256" key="3">
    <source>
        <dbReference type="ARBA" id="ARBA00007800"/>
    </source>
</evidence>
<dbReference type="SUPFAM" id="SSF52317">
    <property type="entry name" value="Class I glutamine amidotransferase-like"/>
    <property type="match status" value="1"/>
</dbReference>
<dbReference type="Gene3D" id="3.50.30.20">
    <property type="entry name" value="Carbamoyl-phosphate synthase small subunit, N-terminal domain"/>
    <property type="match status" value="1"/>
</dbReference>
<feature type="binding site" evidence="11">
    <location>
        <position position="52"/>
    </location>
    <ligand>
        <name>L-glutamine</name>
        <dbReference type="ChEBI" id="CHEBI:58359"/>
    </ligand>
</feature>
<evidence type="ECO:0000313" key="14">
    <source>
        <dbReference type="Proteomes" id="UP000053354"/>
    </source>
</evidence>
<comment type="pathway">
    <text evidence="2 11">Amino-acid biosynthesis; L-arginine biosynthesis; carbamoyl phosphate from bicarbonate: step 1/1.</text>
</comment>
<comment type="catalytic activity">
    <reaction evidence="9 11">
        <text>hydrogencarbonate + L-glutamine + 2 ATP + H2O = carbamoyl phosphate + L-glutamate + 2 ADP + phosphate + 2 H(+)</text>
        <dbReference type="Rhea" id="RHEA:18633"/>
        <dbReference type="ChEBI" id="CHEBI:15377"/>
        <dbReference type="ChEBI" id="CHEBI:15378"/>
        <dbReference type="ChEBI" id="CHEBI:17544"/>
        <dbReference type="ChEBI" id="CHEBI:29985"/>
        <dbReference type="ChEBI" id="CHEBI:30616"/>
        <dbReference type="ChEBI" id="CHEBI:43474"/>
        <dbReference type="ChEBI" id="CHEBI:58228"/>
        <dbReference type="ChEBI" id="CHEBI:58359"/>
        <dbReference type="ChEBI" id="CHEBI:456216"/>
        <dbReference type="EC" id="6.3.5.5"/>
    </reaction>
</comment>
<comment type="subunit">
    <text evidence="11">Composed of two chains; the small (or glutamine) chain promotes the hydrolysis of glutamine to ammonia, which is used by the large (or ammonia) chain to synthesize carbamoyl phosphate. Tetramer of heterodimers (alpha,beta)4.</text>
</comment>
<keyword evidence="14" id="KW-1185">Reference proteome</keyword>
<dbReference type="PRINTS" id="PR00099">
    <property type="entry name" value="CPSGATASE"/>
</dbReference>
<comment type="function">
    <text evidence="11">Small subunit of the glutamine-dependent carbamoyl phosphate synthetase (CPSase). CPSase catalyzes the formation of carbamoyl phosphate from the ammonia moiety of glutamine, carbonate, and phosphate donated by ATP, constituting the first step of 2 biosynthetic pathways, one leading to arginine and/or urea and the other to pyrimidine nucleotides. The small subunit (glutamine amidotransferase) binds and cleaves glutamine to supply the large subunit with the substrate ammonia.</text>
</comment>
<keyword evidence="11" id="KW-0055">Arginine biosynthesis</keyword>
<name>A0A1B1S3Z5_9BACL</name>
<dbReference type="HAMAP" id="MF_01209">
    <property type="entry name" value="CPSase_S_chain"/>
    <property type="match status" value="1"/>
</dbReference>
<feature type="active site" description="Nucleophile" evidence="11">
    <location>
        <position position="255"/>
    </location>
</feature>
<evidence type="ECO:0000256" key="5">
    <source>
        <dbReference type="ARBA" id="ARBA00022741"/>
    </source>
</evidence>
<feature type="binding site" evidence="11">
    <location>
        <position position="299"/>
    </location>
    <ligand>
        <name>L-glutamine</name>
        <dbReference type="ChEBI" id="CHEBI:58359"/>
    </ligand>
</feature>
<evidence type="ECO:0000256" key="9">
    <source>
        <dbReference type="ARBA" id="ARBA00048816"/>
    </source>
</evidence>
<dbReference type="InterPro" id="IPR002474">
    <property type="entry name" value="CarbamoylP_synth_ssu_N"/>
</dbReference>
<organism evidence="13 14">
    <name type="scientific">Planococcus versutus</name>
    <dbReference type="NCBI Taxonomy" id="1302659"/>
    <lineage>
        <taxon>Bacteria</taxon>
        <taxon>Bacillati</taxon>
        <taxon>Bacillota</taxon>
        <taxon>Bacilli</taxon>
        <taxon>Bacillales</taxon>
        <taxon>Caryophanaceae</taxon>
        <taxon>Planococcus</taxon>
    </lineage>
</organism>
<dbReference type="PANTHER" id="PTHR43418">
    <property type="entry name" value="MULTIFUNCTIONAL TRYPTOPHAN BIOSYNTHESIS PROTEIN-RELATED"/>
    <property type="match status" value="1"/>
</dbReference>
<dbReference type="GO" id="GO:0006541">
    <property type="term" value="P:glutamine metabolic process"/>
    <property type="evidence" value="ECO:0007669"/>
    <property type="project" value="InterPro"/>
</dbReference>
<dbReference type="AlphaFoldDB" id="A0A1B1S3Z5"/>
<dbReference type="CDD" id="cd01744">
    <property type="entry name" value="GATase1_CPSase"/>
    <property type="match status" value="1"/>
</dbReference>
<dbReference type="Gene3D" id="3.40.50.880">
    <property type="match status" value="1"/>
</dbReference>
<feature type="binding site" evidence="11">
    <location>
        <position position="256"/>
    </location>
    <ligand>
        <name>L-glutamine</name>
        <dbReference type="ChEBI" id="CHEBI:58359"/>
    </ligand>
</feature>
<protein>
    <recommendedName>
        <fullName evidence="11">Carbamoyl phosphate synthase small chain</fullName>
        <ecNumber evidence="11">6.3.5.5</ecNumber>
    </recommendedName>
    <alternativeName>
        <fullName evidence="11">Carbamoyl phosphate synthetase glutamine chain</fullName>
    </alternativeName>
</protein>
<dbReference type="InterPro" id="IPR035686">
    <property type="entry name" value="CPSase_GATase1"/>
</dbReference>
<dbReference type="KEGG" id="pll:I858_013055"/>
<dbReference type="GO" id="GO:0004088">
    <property type="term" value="F:carbamoyl-phosphate synthase (glutamine-hydrolyzing) activity"/>
    <property type="evidence" value="ECO:0007669"/>
    <property type="project" value="UniProtKB-UniRule"/>
</dbReference>
<evidence type="ECO:0000256" key="4">
    <source>
        <dbReference type="ARBA" id="ARBA00022598"/>
    </source>
</evidence>
<dbReference type="PRINTS" id="PR00097">
    <property type="entry name" value="ANTSNTHASEII"/>
</dbReference>
<evidence type="ECO:0000256" key="1">
    <source>
        <dbReference type="ARBA" id="ARBA00004812"/>
    </source>
</evidence>
<dbReference type="NCBIfam" id="NF009475">
    <property type="entry name" value="PRK12838.1"/>
    <property type="match status" value="1"/>
</dbReference>
<dbReference type="InterPro" id="IPR036480">
    <property type="entry name" value="CarbP_synth_ssu_N_sf"/>
</dbReference>
<feature type="binding site" evidence="11">
    <location>
        <position position="228"/>
    </location>
    <ligand>
        <name>L-glutamine</name>
        <dbReference type="ChEBI" id="CHEBI:58359"/>
    </ligand>
</feature>
<dbReference type="Proteomes" id="UP000053354">
    <property type="component" value="Chromosome"/>
</dbReference>
<dbReference type="InterPro" id="IPR017926">
    <property type="entry name" value="GATASE"/>
</dbReference>
<evidence type="ECO:0000313" key="13">
    <source>
        <dbReference type="EMBL" id="ANU27915.1"/>
    </source>
</evidence>
<dbReference type="UniPathway" id="UPA00068">
    <property type="reaction ID" value="UER00171"/>
</dbReference>
<evidence type="ECO:0000256" key="2">
    <source>
        <dbReference type="ARBA" id="ARBA00005077"/>
    </source>
</evidence>
<feature type="binding site" evidence="11">
    <location>
        <position position="300"/>
    </location>
    <ligand>
        <name>L-glutamine</name>
        <dbReference type="ChEBI" id="CHEBI:58359"/>
    </ligand>
</feature>